<sequence>MEDPNEPRDTTQSGTDPTMTDPSDATTVEEPDSDDSNYHSARENEEDSATRLDSSATQADTSATQADTAETQPESSETLDSSLSQPGLDATLAPRDLKANILDRMKFGAPDKSQDASWQAFFDTRMNIEENR</sequence>
<feature type="compositionally biased region" description="Polar residues" evidence="1">
    <location>
        <begin position="73"/>
        <end position="85"/>
    </location>
</feature>
<protein>
    <submittedName>
        <fullName evidence="3">Uncharacterized protein LOC103520382</fullName>
    </submittedName>
</protein>
<organism evidence="2 3">
    <name type="scientific">Diaphorina citri</name>
    <name type="common">Asian citrus psyllid</name>
    <dbReference type="NCBI Taxonomy" id="121845"/>
    <lineage>
        <taxon>Eukaryota</taxon>
        <taxon>Metazoa</taxon>
        <taxon>Ecdysozoa</taxon>
        <taxon>Arthropoda</taxon>
        <taxon>Hexapoda</taxon>
        <taxon>Insecta</taxon>
        <taxon>Pterygota</taxon>
        <taxon>Neoptera</taxon>
        <taxon>Paraneoptera</taxon>
        <taxon>Hemiptera</taxon>
        <taxon>Sternorrhyncha</taxon>
        <taxon>Psylloidea</taxon>
        <taxon>Psyllidae</taxon>
        <taxon>Diaphorininae</taxon>
        <taxon>Diaphorina</taxon>
    </lineage>
</organism>
<evidence type="ECO:0000313" key="3">
    <source>
        <dbReference type="RefSeq" id="XP_026687322.1"/>
    </source>
</evidence>
<reference evidence="3" key="1">
    <citation type="submission" date="2025-08" db="UniProtKB">
        <authorList>
            <consortium name="RefSeq"/>
        </authorList>
    </citation>
    <scope>IDENTIFICATION</scope>
</reference>
<gene>
    <name evidence="3" type="primary">LOC103520382</name>
</gene>
<feature type="compositionally biased region" description="Polar residues" evidence="1">
    <location>
        <begin position="10"/>
        <end position="26"/>
    </location>
</feature>
<feature type="compositionally biased region" description="Low complexity" evidence="1">
    <location>
        <begin position="53"/>
        <end position="72"/>
    </location>
</feature>
<evidence type="ECO:0000256" key="1">
    <source>
        <dbReference type="SAM" id="MobiDB-lite"/>
    </source>
</evidence>
<dbReference type="GeneID" id="103520382"/>
<dbReference type="KEGG" id="dci:103520382"/>
<dbReference type="RefSeq" id="XP_026687322.1">
    <property type="nucleotide sequence ID" value="XM_026831521.1"/>
</dbReference>
<dbReference type="AlphaFoldDB" id="A0A3Q0JFT5"/>
<accession>A0A3Q0JFT5</accession>
<dbReference type="PaxDb" id="121845-A0A3Q0JFT5"/>
<proteinExistence type="predicted"/>
<feature type="region of interest" description="Disordered" evidence="1">
    <location>
        <begin position="1"/>
        <end position="89"/>
    </location>
</feature>
<evidence type="ECO:0000313" key="2">
    <source>
        <dbReference type="Proteomes" id="UP000079169"/>
    </source>
</evidence>
<name>A0A3Q0JFT5_DIACI</name>
<dbReference type="Proteomes" id="UP000079169">
    <property type="component" value="Unplaced"/>
</dbReference>
<keyword evidence="2" id="KW-1185">Reference proteome</keyword>